<gene>
    <name evidence="3" type="ORF">RRF57_007270</name>
</gene>
<feature type="region of interest" description="Disordered" evidence="1">
    <location>
        <begin position="1"/>
        <end position="66"/>
    </location>
</feature>
<dbReference type="EMBL" id="JAWHQM010000020">
    <property type="protein sequence ID" value="KAK5631556.1"/>
    <property type="molecule type" value="Genomic_DNA"/>
</dbReference>
<feature type="compositionally biased region" description="Low complexity" evidence="1">
    <location>
        <begin position="1"/>
        <end position="18"/>
    </location>
</feature>
<dbReference type="AlphaFoldDB" id="A0AAN7UTE5"/>
<feature type="compositionally biased region" description="Low complexity" evidence="1">
    <location>
        <begin position="37"/>
        <end position="55"/>
    </location>
</feature>
<feature type="compositionally biased region" description="Basic and acidic residues" evidence="1">
    <location>
        <begin position="421"/>
        <end position="432"/>
    </location>
</feature>
<protein>
    <recommendedName>
        <fullName evidence="2">DUF7514 domain-containing protein</fullName>
    </recommendedName>
</protein>
<feature type="compositionally biased region" description="Basic and acidic residues" evidence="1">
    <location>
        <begin position="565"/>
        <end position="616"/>
    </location>
</feature>
<feature type="compositionally biased region" description="Basic and acidic residues" evidence="1">
    <location>
        <begin position="325"/>
        <end position="335"/>
    </location>
</feature>
<feature type="domain" description="DUF7514" evidence="2">
    <location>
        <begin position="71"/>
        <end position="230"/>
    </location>
</feature>
<evidence type="ECO:0000256" key="1">
    <source>
        <dbReference type="SAM" id="MobiDB-lite"/>
    </source>
</evidence>
<feature type="compositionally biased region" description="Polar residues" evidence="1">
    <location>
        <begin position="480"/>
        <end position="493"/>
    </location>
</feature>
<evidence type="ECO:0000259" key="2">
    <source>
        <dbReference type="Pfam" id="PF24355"/>
    </source>
</evidence>
<dbReference type="Pfam" id="PF24355">
    <property type="entry name" value="DUF7514"/>
    <property type="match status" value="1"/>
</dbReference>
<reference evidence="3 4" key="1">
    <citation type="submission" date="2023-10" db="EMBL/GenBank/DDBJ databases">
        <title>Draft genome sequence of Xylaria bambusicola isolate GMP-LS, the root and basal stem rot pathogen of sugarcane in Indonesia.</title>
        <authorList>
            <person name="Selvaraj P."/>
            <person name="Muralishankar V."/>
            <person name="Muruganantham S."/>
            <person name="Sp S."/>
            <person name="Haryani S."/>
            <person name="Lau K.J.X."/>
            <person name="Naqvi N.I."/>
        </authorList>
    </citation>
    <scope>NUCLEOTIDE SEQUENCE [LARGE SCALE GENOMIC DNA]</scope>
    <source>
        <strain evidence="3">GMP-LS</strain>
    </source>
</reference>
<evidence type="ECO:0000313" key="3">
    <source>
        <dbReference type="EMBL" id="KAK5631556.1"/>
    </source>
</evidence>
<comment type="caution">
    <text evidence="3">The sequence shown here is derived from an EMBL/GenBank/DDBJ whole genome shotgun (WGS) entry which is preliminary data.</text>
</comment>
<organism evidence="3 4">
    <name type="scientific">Xylaria bambusicola</name>
    <dbReference type="NCBI Taxonomy" id="326684"/>
    <lineage>
        <taxon>Eukaryota</taxon>
        <taxon>Fungi</taxon>
        <taxon>Dikarya</taxon>
        <taxon>Ascomycota</taxon>
        <taxon>Pezizomycotina</taxon>
        <taxon>Sordariomycetes</taxon>
        <taxon>Xylariomycetidae</taxon>
        <taxon>Xylariales</taxon>
        <taxon>Xylariaceae</taxon>
        <taxon>Xylaria</taxon>
    </lineage>
</organism>
<name>A0AAN7UTE5_9PEZI</name>
<proteinExistence type="predicted"/>
<dbReference type="InterPro" id="IPR055936">
    <property type="entry name" value="DUF7514"/>
</dbReference>
<feature type="compositionally biased region" description="Pro residues" evidence="1">
    <location>
        <begin position="397"/>
        <end position="412"/>
    </location>
</feature>
<feature type="compositionally biased region" description="Polar residues" evidence="1">
    <location>
        <begin position="255"/>
        <end position="264"/>
    </location>
</feature>
<sequence>MAASVTSSPKIPSSPSSPGTHRSRPEPQSQPAPQPQPQSQSQSQSHSEPQSQSQPQPGPETPHVDGKLYYGYLFKENKSPTDKLDGLLRALGQHIIDHIGDTNDKQLNARKLAAFYHAVGGDYDSLFLKSPDRTISYIWQALGVQHTLQPIPDNDYAPPSVPALTLRGFVRWQSLQILLGPEEHVPYLQYAVANWSLKDPYTGDAFPVDLPATAFPSVCDQAVDEWHRACGQKLREAATPLDEEEQPRRRHSSETRIPTSSNHQARGVPTGGAPHHRPESEYFRRRGPVPYAHVPEHRYPPHAGHTSVPEANRRAGSSSGSSLEDLPRRGRRPSDVKVPPVFVREDTRTSTHLDPHRPSNLRRHSHSYQSPYVASIHDSDSDSDTLRPSPRHNSSAPQPPPGIRRVPVPAPIPATATNRVRRSDIRNDDPRRISLPAELKQKLTSFWMSSSGRQRSSSREPGPTSHSNARYRKEVRGTRLSRSLSGDSCTSEGSLPEMAPKYSPRDSHEHNRAREHIIERERERERDHELERERERERAQWEEMERQSRREKAYLRPTINRRTSSHADVDRRRQDVLWDARDRRRESRDLEREVRRNLTSDEMDRRDRRRYQDRDPNPVMSSVGGRRYPR</sequence>
<dbReference type="Proteomes" id="UP001305414">
    <property type="component" value="Unassembled WGS sequence"/>
</dbReference>
<accession>A0AAN7UTE5</accession>
<feature type="compositionally biased region" description="Basic and acidic residues" evidence="1">
    <location>
        <begin position="343"/>
        <end position="357"/>
    </location>
</feature>
<dbReference type="PANTHER" id="PTHR39611">
    <property type="entry name" value="HYDROXYPROLINE-RICH GLYCOPROTEIN DZ-HRGP-RELATED"/>
    <property type="match status" value="1"/>
</dbReference>
<evidence type="ECO:0000313" key="4">
    <source>
        <dbReference type="Proteomes" id="UP001305414"/>
    </source>
</evidence>
<keyword evidence="4" id="KW-1185">Reference proteome</keyword>
<dbReference type="PANTHER" id="PTHR39611:SF2">
    <property type="entry name" value="HYDROXYPROLINE-RICH GLYCOPROTEIN DZ-HRGP"/>
    <property type="match status" value="1"/>
</dbReference>
<feature type="region of interest" description="Disordered" evidence="1">
    <location>
        <begin position="237"/>
        <end position="630"/>
    </location>
</feature>
<feature type="compositionally biased region" description="Basic and acidic residues" evidence="1">
    <location>
        <begin position="503"/>
        <end position="554"/>
    </location>
</feature>